<evidence type="ECO:0000256" key="2">
    <source>
        <dbReference type="ARBA" id="ARBA00022553"/>
    </source>
</evidence>
<dbReference type="OMA" id="KWECGEL"/>
<keyword evidence="5" id="KW-0472">Membrane</keyword>
<evidence type="ECO:0000256" key="1">
    <source>
        <dbReference type="ARBA" id="ARBA00004540"/>
    </source>
</evidence>
<dbReference type="GO" id="GO:0071763">
    <property type="term" value="P:nuclear membrane organization"/>
    <property type="evidence" value="ECO:0007669"/>
    <property type="project" value="TreeGrafter"/>
</dbReference>
<dbReference type="GO" id="GO:0034399">
    <property type="term" value="C:nuclear periphery"/>
    <property type="evidence" value="ECO:0007669"/>
    <property type="project" value="TreeGrafter"/>
</dbReference>
<keyword evidence="11" id="KW-1185">Reference proteome</keyword>
<dbReference type="Pfam" id="PF09402">
    <property type="entry name" value="MSC"/>
    <property type="match status" value="1"/>
</dbReference>
<protein>
    <submittedName>
        <fullName evidence="10">Uncharacterized protein</fullName>
    </submittedName>
</protein>
<accession>G4T6E1</accession>
<reference evidence="10 11" key="1">
    <citation type="journal article" date="2011" name="PLoS Pathog.">
        <title>Endophytic Life Strategies Decoded by Genome and Transcriptome Analyses of the Mutualistic Root Symbiont Piriformospora indica.</title>
        <authorList>
            <person name="Zuccaro A."/>
            <person name="Lahrmann U."/>
            <person name="Guldener U."/>
            <person name="Langen G."/>
            <person name="Pfiffi S."/>
            <person name="Biedenkopf D."/>
            <person name="Wong P."/>
            <person name="Samans B."/>
            <person name="Grimm C."/>
            <person name="Basiewicz M."/>
            <person name="Murat C."/>
            <person name="Martin F."/>
            <person name="Kogel K.H."/>
        </authorList>
    </citation>
    <scope>NUCLEOTIDE SEQUENCE [LARGE SCALE GENOMIC DNA]</scope>
    <source>
        <strain evidence="10 11">DSM 11827</strain>
    </source>
</reference>
<feature type="region of interest" description="Disordered" evidence="7">
    <location>
        <begin position="95"/>
        <end position="215"/>
    </location>
</feature>
<evidence type="ECO:0000256" key="5">
    <source>
        <dbReference type="ARBA" id="ARBA00023136"/>
    </source>
</evidence>
<feature type="domain" description="HeH/LEM" evidence="9">
    <location>
        <begin position="23"/>
        <end position="57"/>
    </location>
</feature>
<dbReference type="EMBL" id="CAFZ01000007">
    <property type="protein sequence ID" value="CCA66908.1"/>
    <property type="molecule type" value="Genomic_DNA"/>
</dbReference>
<dbReference type="OrthoDB" id="5376590at2759"/>
<dbReference type="InterPro" id="IPR018996">
    <property type="entry name" value="Man1/Src1-like_C"/>
</dbReference>
<evidence type="ECO:0000259" key="8">
    <source>
        <dbReference type="Pfam" id="PF09402"/>
    </source>
</evidence>
<evidence type="ECO:0000256" key="6">
    <source>
        <dbReference type="ARBA" id="ARBA00023242"/>
    </source>
</evidence>
<evidence type="ECO:0000256" key="3">
    <source>
        <dbReference type="ARBA" id="ARBA00022692"/>
    </source>
</evidence>
<evidence type="ECO:0000256" key="4">
    <source>
        <dbReference type="ARBA" id="ARBA00022989"/>
    </source>
</evidence>
<comment type="subcellular location">
    <subcellularLocation>
        <location evidence="1">Nucleus inner membrane</location>
    </subcellularLocation>
</comment>
<dbReference type="HOGENOM" id="CLU_010838_2_0_1"/>
<dbReference type="eggNOG" id="ENOG502QVG5">
    <property type="taxonomic scope" value="Eukaryota"/>
</dbReference>
<organism evidence="10 11">
    <name type="scientific">Serendipita indica (strain DSM 11827)</name>
    <name type="common">Root endophyte fungus</name>
    <name type="synonym">Piriformospora indica</name>
    <dbReference type="NCBI Taxonomy" id="1109443"/>
    <lineage>
        <taxon>Eukaryota</taxon>
        <taxon>Fungi</taxon>
        <taxon>Dikarya</taxon>
        <taxon>Basidiomycota</taxon>
        <taxon>Agaricomycotina</taxon>
        <taxon>Agaricomycetes</taxon>
        <taxon>Sebacinales</taxon>
        <taxon>Serendipitaceae</taxon>
        <taxon>Serendipita</taxon>
    </lineage>
</organism>
<name>G4T6E1_SERID</name>
<dbReference type="InterPro" id="IPR041885">
    <property type="entry name" value="MAN1_winged_helix_dom"/>
</dbReference>
<dbReference type="InterPro" id="IPR025856">
    <property type="entry name" value="HeH/LEM_domain"/>
</dbReference>
<keyword evidence="3" id="KW-0812">Transmembrane</keyword>
<dbReference type="GO" id="GO:0005637">
    <property type="term" value="C:nuclear inner membrane"/>
    <property type="evidence" value="ECO:0007669"/>
    <property type="project" value="UniProtKB-SubCell"/>
</dbReference>
<dbReference type="PANTHER" id="PTHR47808">
    <property type="entry name" value="INNER NUCLEAR MEMBRANE PROTEIN HEH2-RELATED"/>
    <property type="match status" value="1"/>
</dbReference>
<evidence type="ECO:0000313" key="10">
    <source>
        <dbReference type="EMBL" id="CCA66908.1"/>
    </source>
</evidence>
<evidence type="ECO:0000313" key="11">
    <source>
        <dbReference type="Proteomes" id="UP000007148"/>
    </source>
</evidence>
<keyword evidence="4" id="KW-1133">Transmembrane helix</keyword>
<dbReference type="InterPro" id="IPR044780">
    <property type="entry name" value="Heh2/Src1"/>
</dbReference>
<evidence type="ECO:0000256" key="7">
    <source>
        <dbReference type="SAM" id="MobiDB-lite"/>
    </source>
</evidence>
<gene>
    <name evidence="10" type="ORF">PIIN_00747</name>
</gene>
<keyword evidence="6" id="KW-0539">Nucleus</keyword>
<keyword evidence="2" id="KW-0597">Phosphoprotein</keyword>
<dbReference type="GO" id="GO:0003682">
    <property type="term" value="F:chromatin binding"/>
    <property type="evidence" value="ECO:0007669"/>
    <property type="project" value="InterPro"/>
</dbReference>
<evidence type="ECO:0000259" key="9">
    <source>
        <dbReference type="Pfam" id="PF12949"/>
    </source>
</evidence>
<feature type="domain" description="Man1/Src1-like C-terminal" evidence="8">
    <location>
        <begin position="318"/>
        <end position="686"/>
    </location>
</feature>
<dbReference type="Pfam" id="PF12949">
    <property type="entry name" value="HeH"/>
    <property type="match status" value="1"/>
</dbReference>
<dbReference type="AlphaFoldDB" id="G4T6E1"/>
<dbReference type="Proteomes" id="UP000007148">
    <property type="component" value="Unassembled WGS sequence"/>
</dbReference>
<dbReference type="CDD" id="cd12935">
    <property type="entry name" value="LEM_like"/>
    <property type="match status" value="1"/>
</dbReference>
<sequence length="704" mass="77433">MPGKLTSQDIIDRGEYLEPDFDPSTLTIAHLHAVLANHDVKHPTNAKKPGLIKLFQENIAPNARKYKKEREMIASIRSDGSDIYDVGTGSLIEESPVRKRVSRKSAVESTKRVPSTSPVRKSRKSLATPRTSTKPAKPEEDVTESESEHMASSRNSVLEEARKPRRVSQKWGAGDETSLWEDRNPFQRSSPPAPKPRKSRARESLAPKFPPSTDENIFPAAGELNLPKFPISGHISSHVTPNRTPMKESVVSVGSTPYSATLESSTLEEDYPYVEGDSQTDLIRQKIAALGEDHANGTLVARRPTTPASTWRQFVLALLLVLGSSVLWAYKNDSAMIGYCDPGSDTNIVSRQHLQEVAAAQACKEALVRRAEQGTPADPDMESCQTYLIPRATKCTPCPPHAICSIHTITCEPAYMLRRSALSSIPLMDALLNGMPGLGPVALPARCVADVRRRQTVGKIAKMIENKLAVVRGERVCAGVKSGEGDVQEAAAFGVPIDDLRAGINSKVAHGDQARINDIFDSAIQELKQSGLIVSVKNINGRDQYASIRSELSYVCQAKLKLIATWHTWQRSVIGSVLALLMIMAARSNMAKKAVENRKVKGLVKDAIERVRAQEAYHYLDSVKYPSQSLTSLQLRDELMQDEHSIAKRARIWHQVEKIVEENSNIRSNMEVTPSGDEGRVWTWIGAGGARFIDGNTPSGRQVI</sequence>
<dbReference type="STRING" id="1109443.G4T6E1"/>
<comment type="caution">
    <text evidence="10">The sequence shown here is derived from an EMBL/GenBank/DDBJ whole genome shotgun (WGS) entry which is preliminary data.</text>
</comment>
<proteinExistence type="predicted"/>
<feature type="compositionally biased region" description="Basic and acidic residues" evidence="7">
    <location>
        <begin position="136"/>
        <end position="162"/>
    </location>
</feature>
<dbReference type="GO" id="GO:0005783">
    <property type="term" value="C:endoplasmic reticulum"/>
    <property type="evidence" value="ECO:0007669"/>
    <property type="project" value="TreeGrafter"/>
</dbReference>
<dbReference type="Gene3D" id="1.10.10.1180">
    <property type="entry name" value="MAN1, winged-helix domain"/>
    <property type="match status" value="1"/>
</dbReference>
<dbReference type="InParanoid" id="G4T6E1"/>
<dbReference type="PANTHER" id="PTHR47808:SF2">
    <property type="entry name" value="LEM DOMAIN-CONTAINING PROTEIN 2"/>
    <property type="match status" value="1"/>
</dbReference>